<protein>
    <submittedName>
        <fullName evidence="2">Uncharacterized protein</fullName>
    </submittedName>
</protein>
<evidence type="ECO:0000313" key="2">
    <source>
        <dbReference type="EMBL" id="MBA9002711.1"/>
    </source>
</evidence>
<feature type="transmembrane region" description="Helical" evidence="1">
    <location>
        <begin position="41"/>
        <end position="59"/>
    </location>
</feature>
<evidence type="ECO:0000256" key="1">
    <source>
        <dbReference type="SAM" id="Phobius"/>
    </source>
</evidence>
<name>A0A7W3MVL3_9ACTN</name>
<keyword evidence="3" id="KW-1185">Reference proteome</keyword>
<accession>A0A7W3MVL3</accession>
<gene>
    <name evidence="2" type="ORF">HNR21_001593</name>
</gene>
<dbReference type="EMBL" id="JACJII010000001">
    <property type="protein sequence ID" value="MBA9002711.1"/>
    <property type="molecule type" value="Genomic_DNA"/>
</dbReference>
<organism evidence="2 3">
    <name type="scientific">Thermomonospora cellulosilytica</name>
    <dbReference type="NCBI Taxonomy" id="1411118"/>
    <lineage>
        <taxon>Bacteria</taxon>
        <taxon>Bacillati</taxon>
        <taxon>Actinomycetota</taxon>
        <taxon>Actinomycetes</taxon>
        <taxon>Streptosporangiales</taxon>
        <taxon>Thermomonosporaceae</taxon>
        <taxon>Thermomonospora</taxon>
    </lineage>
</organism>
<comment type="caution">
    <text evidence="2">The sequence shown here is derived from an EMBL/GenBank/DDBJ whole genome shotgun (WGS) entry which is preliminary data.</text>
</comment>
<sequence>MRSNVARGIDRSVILLATVVLASKQYEFPSESLWSSSGNGTAALVIGLIVVAGVFGALSPLETYAQRATLGRRVAMRRQILTAFGQLVSLAAAAGVPISDPALHVWRRKRTLQHPVRGELIRVATYRLGSAPATRSIRPTPGVGVVGLCWRRNQEVGENVERLAARLPDEQSYEAYRQANGPDAVMGFSWADFTRYRHRGAVFASPIRNTRGGFIGCVSFDAERGYDDLDCHRMWHELNMLCTIIGQDGFDNV</sequence>
<keyword evidence="1" id="KW-1133">Transmembrane helix</keyword>
<feature type="transmembrane region" description="Helical" evidence="1">
    <location>
        <begin position="80"/>
        <end position="98"/>
    </location>
</feature>
<dbReference type="Proteomes" id="UP000539313">
    <property type="component" value="Unassembled WGS sequence"/>
</dbReference>
<reference evidence="2 3" key="1">
    <citation type="submission" date="2020-08" db="EMBL/GenBank/DDBJ databases">
        <title>Sequencing the genomes of 1000 actinobacteria strains.</title>
        <authorList>
            <person name="Klenk H.-P."/>
        </authorList>
    </citation>
    <scope>NUCLEOTIDE SEQUENCE [LARGE SCALE GENOMIC DNA]</scope>
    <source>
        <strain evidence="2 3">DSM 45823</strain>
    </source>
</reference>
<dbReference type="AlphaFoldDB" id="A0A7W3MVL3"/>
<proteinExistence type="predicted"/>
<dbReference type="RefSeq" id="WP_182704661.1">
    <property type="nucleotide sequence ID" value="NZ_JACJII010000001.1"/>
</dbReference>
<keyword evidence="1" id="KW-0812">Transmembrane</keyword>
<keyword evidence="1" id="KW-0472">Membrane</keyword>
<evidence type="ECO:0000313" key="3">
    <source>
        <dbReference type="Proteomes" id="UP000539313"/>
    </source>
</evidence>